<dbReference type="PROSITE" id="PS00108">
    <property type="entry name" value="PROTEIN_KINASE_ST"/>
    <property type="match status" value="1"/>
</dbReference>
<gene>
    <name evidence="3" type="ORF">Daus18300_005785</name>
</gene>
<dbReference type="PANTHER" id="PTHR24359">
    <property type="entry name" value="SERINE/THREONINE-PROTEIN KINASE SBK1"/>
    <property type="match status" value="1"/>
</dbReference>
<dbReference type="Pfam" id="PF00069">
    <property type="entry name" value="Pkinase"/>
    <property type="match status" value="1"/>
</dbReference>
<dbReference type="Gene3D" id="1.10.510.10">
    <property type="entry name" value="Transferase(Phosphotransferase) domain 1"/>
    <property type="match status" value="1"/>
</dbReference>
<dbReference type="InterPro" id="IPR008271">
    <property type="entry name" value="Ser/Thr_kinase_AS"/>
</dbReference>
<feature type="region of interest" description="Disordered" evidence="1">
    <location>
        <begin position="131"/>
        <end position="177"/>
    </location>
</feature>
<dbReference type="Proteomes" id="UP001583177">
    <property type="component" value="Unassembled WGS sequence"/>
</dbReference>
<proteinExistence type="predicted"/>
<feature type="compositionally biased region" description="Polar residues" evidence="1">
    <location>
        <begin position="26"/>
        <end position="44"/>
    </location>
</feature>
<dbReference type="PANTHER" id="PTHR24359:SF37">
    <property type="entry name" value="PROTEIN KINASE DOMAIN-CONTAINING PROTEIN"/>
    <property type="match status" value="1"/>
</dbReference>
<dbReference type="InterPro" id="IPR000719">
    <property type="entry name" value="Prot_kinase_dom"/>
</dbReference>
<feature type="region of interest" description="Disordered" evidence="1">
    <location>
        <begin position="26"/>
        <end position="58"/>
    </location>
</feature>
<evidence type="ECO:0000313" key="4">
    <source>
        <dbReference type="Proteomes" id="UP001583177"/>
    </source>
</evidence>
<evidence type="ECO:0000256" key="1">
    <source>
        <dbReference type="SAM" id="MobiDB-lite"/>
    </source>
</evidence>
<sequence>MDTEDDADTSEVLRVGVLSQVTVATNTEKPWSKQTSTTDLTGAPSQELPVALNPPPDAAETLLHAGGHSEDLFSGTRARLNHHPKTIQELNDDLVARDPGPSDIRPTLPEPETGKQLKLHVVVTVDAIKDPGAGAAPHARKTKPTAITSLGRRAAAQHRRSQPPADAPPDTSLGPLNKELADASVKAEALYHRFLPESLLMSLVNPASVAQELIRCRSRFRRWGLCRGPGRTDEGVRELAAAICDDATDLSRSYRRIFAILVMIGLPWKILNFIRHSNTDDGLPYEGREGKKMWYYRLVPNSYPNISEPHPRAKIPVVEAQQDGKPSQPKRLGCFRGWKPSKKREFEKFQWMVRAPFFARRSDADNPIHLYDLPDQAILPFTLWERFGEGGAGVVFKVRIHPAHHGFERKGGKNNNLFAVKRLFCPDIETIRAETRMLKLLSREGHPHLNPLLTTYTQNKQFHLVFHWAEWDLWKYWQDHDPRSNSTLTESGDRGSSSTALWLARECAGLASGLLKIHGPHDPASFAHQASFDIDVAQMMAATEAAPPRLCHHGDIKAINILLFPPCASQLIPTTRGLLPPLEPRHETDWTLKISDFGLAGFREPGAARTGETAWTPDYVPPEWAARPDSSVARPACDIWALGCVFLQFIGWYLGGFRMVEDFEKARNAEDGAVGFYRLLPAGLEVEGGGGTVSASVKESVSKVRQAPG</sequence>
<keyword evidence="4" id="KW-1185">Reference proteome</keyword>
<dbReference type="EMBL" id="JAWRVE010000043">
    <property type="protein sequence ID" value="KAL1868949.1"/>
    <property type="molecule type" value="Genomic_DNA"/>
</dbReference>
<feature type="domain" description="Protein kinase" evidence="2">
    <location>
        <begin position="381"/>
        <end position="709"/>
    </location>
</feature>
<protein>
    <recommendedName>
        <fullName evidence="2">Protein kinase domain-containing protein</fullName>
    </recommendedName>
</protein>
<dbReference type="SMART" id="SM00220">
    <property type="entry name" value="S_TKc"/>
    <property type="match status" value="1"/>
</dbReference>
<dbReference type="PROSITE" id="PS50011">
    <property type="entry name" value="PROTEIN_KINASE_DOM"/>
    <property type="match status" value="1"/>
</dbReference>
<dbReference type="SUPFAM" id="SSF56112">
    <property type="entry name" value="Protein kinase-like (PK-like)"/>
    <property type="match status" value="1"/>
</dbReference>
<comment type="caution">
    <text evidence="3">The sequence shown here is derived from an EMBL/GenBank/DDBJ whole genome shotgun (WGS) entry which is preliminary data.</text>
</comment>
<evidence type="ECO:0000313" key="3">
    <source>
        <dbReference type="EMBL" id="KAL1868949.1"/>
    </source>
</evidence>
<dbReference type="InterPro" id="IPR011009">
    <property type="entry name" value="Kinase-like_dom_sf"/>
</dbReference>
<accession>A0ABR3WZG8</accession>
<name>A0ABR3WZG8_9PEZI</name>
<reference evidence="3 4" key="1">
    <citation type="journal article" date="2024" name="IMA Fungus">
        <title>IMA Genome - F19 : A genome assembly and annotation guide to empower mycologists, including annotated draft genome sequences of Ceratocystis pirilliformis, Diaporthe australafricana, Fusarium ophioides, Paecilomyces lecythidis, and Sporothrix stenoceras.</title>
        <authorList>
            <person name="Aylward J."/>
            <person name="Wilson A.M."/>
            <person name="Visagie C.M."/>
            <person name="Spraker J."/>
            <person name="Barnes I."/>
            <person name="Buitendag C."/>
            <person name="Ceriani C."/>
            <person name="Del Mar Angel L."/>
            <person name="du Plessis D."/>
            <person name="Fuchs T."/>
            <person name="Gasser K."/>
            <person name="Kramer D."/>
            <person name="Li W."/>
            <person name="Munsamy K."/>
            <person name="Piso A."/>
            <person name="Price J.L."/>
            <person name="Sonnekus B."/>
            <person name="Thomas C."/>
            <person name="van der Nest A."/>
            <person name="van Dijk A."/>
            <person name="van Heerden A."/>
            <person name="van Vuuren N."/>
            <person name="Yilmaz N."/>
            <person name="Duong T.A."/>
            <person name="van der Merwe N.A."/>
            <person name="Wingfield M.J."/>
            <person name="Wingfield B.D."/>
        </authorList>
    </citation>
    <scope>NUCLEOTIDE SEQUENCE [LARGE SCALE GENOMIC DNA]</scope>
    <source>
        <strain evidence="3 4">CMW 18300</strain>
    </source>
</reference>
<organism evidence="3 4">
    <name type="scientific">Diaporthe australafricana</name>
    <dbReference type="NCBI Taxonomy" id="127596"/>
    <lineage>
        <taxon>Eukaryota</taxon>
        <taxon>Fungi</taxon>
        <taxon>Dikarya</taxon>
        <taxon>Ascomycota</taxon>
        <taxon>Pezizomycotina</taxon>
        <taxon>Sordariomycetes</taxon>
        <taxon>Sordariomycetidae</taxon>
        <taxon>Diaporthales</taxon>
        <taxon>Diaporthaceae</taxon>
        <taxon>Diaporthe</taxon>
    </lineage>
</organism>
<evidence type="ECO:0000259" key="2">
    <source>
        <dbReference type="PROSITE" id="PS50011"/>
    </source>
</evidence>